<gene>
    <name evidence="1" type="ORF">CDAR_267841</name>
</gene>
<evidence type="ECO:0000313" key="2">
    <source>
        <dbReference type="Proteomes" id="UP001054837"/>
    </source>
</evidence>
<comment type="caution">
    <text evidence="1">The sequence shown here is derived from an EMBL/GenBank/DDBJ whole genome shotgun (WGS) entry which is preliminary data.</text>
</comment>
<proteinExistence type="predicted"/>
<evidence type="ECO:0000313" key="1">
    <source>
        <dbReference type="EMBL" id="GIY56969.1"/>
    </source>
</evidence>
<dbReference type="Proteomes" id="UP001054837">
    <property type="component" value="Unassembled WGS sequence"/>
</dbReference>
<dbReference type="EMBL" id="BPLQ01011251">
    <property type="protein sequence ID" value="GIY56969.1"/>
    <property type="molecule type" value="Genomic_DNA"/>
</dbReference>
<protein>
    <submittedName>
        <fullName evidence="1">Uncharacterized protein</fullName>
    </submittedName>
</protein>
<reference evidence="1 2" key="1">
    <citation type="submission" date="2021-06" db="EMBL/GenBank/DDBJ databases">
        <title>Caerostris darwini draft genome.</title>
        <authorList>
            <person name="Kono N."/>
            <person name="Arakawa K."/>
        </authorList>
    </citation>
    <scope>NUCLEOTIDE SEQUENCE [LARGE SCALE GENOMIC DNA]</scope>
</reference>
<keyword evidence="2" id="KW-1185">Reference proteome</keyword>
<dbReference type="AlphaFoldDB" id="A0AAV4UGW1"/>
<name>A0AAV4UGW1_9ARAC</name>
<accession>A0AAV4UGW1</accession>
<organism evidence="1 2">
    <name type="scientific">Caerostris darwini</name>
    <dbReference type="NCBI Taxonomy" id="1538125"/>
    <lineage>
        <taxon>Eukaryota</taxon>
        <taxon>Metazoa</taxon>
        <taxon>Ecdysozoa</taxon>
        <taxon>Arthropoda</taxon>
        <taxon>Chelicerata</taxon>
        <taxon>Arachnida</taxon>
        <taxon>Araneae</taxon>
        <taxon>Araneomorphae</taxon>
        <taxon>Entelegynae</taxon>
        <taxon>Araneoidea</taxon>
        <taxon>Araneidae</taxon>
        <taxon>Caerostris</taxon>
    </lineage>
</organism>
<sequence length="74" mass="8502">MRKTASVLTYSDNIHIYSKKGILFLPAIILHIKVQKIIKNAVRGYSWNSSVCSIFCLWRNSTMSTCEGYFPMLL</sequence>